<evidence type="ECO:0000313" key="3">
    <source>
        <dbReference type="Proteomes" id="UP001470230"/>
    </source>
</evidence>
<reference evidence="2 3" key="1">
    <citation type="submission" date="2024-04" db="EMBL/GenBank/DDBJ databases">
        <title>Tritrichomonas musculus Genome.</title>
        <authorList>
            <person name="Alves-Ferreira E."/>
            <person name="Grigg M."/>
            <person name="Lorenzi H."/>
            <person name="Galac M."/>
        </authorList>
    </citation>
    <scope>NUCLEOTIDE SEQUENCE [LARGE SCALE GENOMIC DNA]</scope>
    <source>
        <strain evidence="2 3">EAF2021</strain>
    </source>
</reference>
<feature type="compositionally biased region" description="Polar residues" evidence="1">
    <location>
        <begin position="121"/>
        <end position="132"/>
    </location>
</feature>
<feature type="compositionally biased region" description="Low complexity" evidence="1">
    <location>
        <begin position="328"/>
        <end position="338"/>
    </location>
</feature>
<proteinExistence type="predicted"/>
<feature type="compositionally biased region" description="Polar residues" evidence="1">
    <location>
        <begin position="12"/>
        <end position="24"/>
    </location>
</feature>
<feature type="compositionally biased region" description="Basic and acidic residues" evidence="1">
    <location>
        <begin position="240"/>
        <end position="252"/>
    </location>
</feature>
<feature type="compositionally biased region" description="Polar residues" evidence="1">
    <location>
        <begin position="58"/>
        <end position="67"/>
    </location>
</feature>
<feature type="compositionally biased region" description="Low complexity" evidence="1">
    <location>
        <begin position="206"/>
        <end position="215"/>
    </location>
</feature>
<protein>
    <submittedName>
        <fullName evidence="2">Uncharacterized protein</fullName>
    </submittedName>
</protein>
<comment type="caution">
    <text evidence="2">The sequence shown here is derived from an EMBL/GenBank/DDBJ whole genome shotgun (WGS) entry which is preliminary data.</text>
</comment>
<dbReference type="EMBL" id="JAPFFF010000015">
    <property type="protein sequence ID" value="KAK8866629.1"/>
    <property type="molecule type" value="Genomic_DNA"/>
</dbReference>
<organism evidence="2 3">
    <name type="scientific">Tritrichomonas musculus</name>
    <dbReference type="NCBI Taxonomy" id="1915356"/>
    <lineage>
        <taxon>Eukaryota</taxon>
        <taxon>Metamonada</taxon>
        <taxon>Parabasalia</taxon>
        <taxon>Tritrichomonadida</taxon>
        <taxon>Tritrichomonadidae</taxon>
        <taxon>Tritrichomonas</taxon>
    </lineage>
</organism>
<feature type="compositionally biased region" description="Polar residues" evidence="1">
    <location>
        <begin position="192"/>
        <end position="205"/>
    </location>
</feature>
<feature type="compositionally biased region" description="Basic and acidic residues" evidence="1">
    <location>
        <begin position="163"/>
        <end position="174"/>
    </location>
</feature>
<gene>
    <name evidence="2" type="ORF">M9Y10_009595</name>
</gene>
<feature type="compositionally biased region" description="Polar residues" evidence="1">
    <location>
        <begin position="140"/>
        <end position="161"/>
    </location>
</feature>
<name>A0ABR2INY9_9EUKA</name>
<keyword evidence="3" id="KW-1185">Reference proteome</keyword>
<sequence>MTNLDGHENNDDSFNASDILQSPIKSEMSESADVDDYLKMLGIDNDADNNQKPEESSHLGNDNNSDDGTGLPSFLQDSNDDHQDQVPQEQPEEWTLPPEQDQFDLDNLDDQGQQPIEDLVQTDNLDQQQYNEQTDDLHQQENIYQQENIDQTENNEQFDNLEQQDHIDQNKEENLPNDEDEIGLPEIEVNDDNASANGQSEDQIQNSGDSNNNSDDSVDITNQTPQKAQTAQSPGGSKSKQKETKSFQEFLERNNNCFQRHYDKSVERPPSPHTIRYRNTGKVQPKFHSPEAKKLREKCQTERINQLFEASIRKGPCNSNYPPKTGDANNNNNTQNATSDSINSPKQSNNVNNQNTIMSEASTTLANSKSDRIIDLTVGKKSNLTKSQVYGILRKFYIKNEKDRSEILKNCGGDDEESKNQDQENNDNNENNENNSNENENNDENKTYSAESLKTILKQAASSEGGDSFIKKIRPIVKAAIFDMKQPIVSPMTQKQRAAMKFDETLRTSLRKPSPKQ</sequence>
<feature type="region of interest" description="Disordered" evidence="1">
    <location>
        <begin position="408"/>
        <end position="446"/>
    </location>
</feature>
<feature type="region of interest" description="Disordered" evidence="1">
    <location>
        <begin position="310"/>
        <end position="353"/>
    </location>
</feature>
<feature type="compositionally biased region" description="Polar residues" evidence="1">
    <location>
        <begin position="339"/>
        <end position="353"/>
    </location>
</feature>
<feature type="compositionally biased region" description="Basic and acidic residues" evidence="1">
    <location>
        <begin position="1"/>
        <end position="10"/>
    </location>
</feature>
<feature type="compositionally biased region" description="Acidic residues" evidence="1">
    <location>
        <begin position="175"/>
        <end position="191"/>
    </location>
</feature>
<feature type="compositionally biased region" description="Low complexity" evidence="1">
    <location>
        <begin position="426"/>
        <end position="439"/>
    </location>
</feature>
<evidence type="ECO:0000313" key="2">
    <source>
        <dbReference type="EMBL" id="KAK8866629.1"/>
    </source>
</evidence>
<evidence type="ECO:0000256" key="1">
    <source>
        <dbReference type="SAM" id="MobiDB-lite"/>
    </source>
</evidence>
<feature type="compositionally biased region" description="Polar residues" evidence="1">
    <location>
        <begin position="220"/>
        <end position="238"/>
    </location>
</feature>
<dbReference type="Proteomes" id="UP001470230">
    <property type="component" value="Unassembled WGS sequence"/>
</dbReference>
<accession>A0ABR2INY9</accession>
<feature type="region of interest" description="Disordered" evidence="1">
    <location>
        <begin position="1"/>
        <end position="278"/>
    </location>
</feature>